<reference evidence="2" key="1">
    <citation type="journal article" date="2022" name="Mol. Ecol. Resour.">
        <title>The genomes of chicory, endive, great burdock and yacon provide insights into Asteraceae palaeo-polyploidization history and plant inulin production.</title>
        <authorList>
            <person name="Fan W."/>
            <person name="Wang S."/>
            <person name="Wang H."/>
            <person name="Wang A."/>
            <person name="Jiang F."/>
            <person name="Liu H."/>
            <person name="Zhao H."/>
            <person name="Xu D."/>
            <person name="Zhang Y."/>
        </authorList>
    </citation>
    <scope>NUCLEOTIDE SEQUENCE [LARGE SCALE GENOMIC DNA]</scope>
    <source>
        <strain evidence="2">cv. Yunnan</strain>
    </source>
</reference>
<protein>
    <submittedName>
        <fullName evidence="1">Uncharacterized protein</fullName>
    </submittedName>
</protein>
<comment type="caution">
    <text evidence="1">The sequence shown here is derived from an EMBL/GenBank/DDBJ whole genome shotgun (WGS) entry which is preliminary data.</text>
</comment>
<dbReference type="Proteomes" id="UP001056120">
    <property type="component" value="Linkage Group LG09"/>
</dbReference>
<reference evidence="1 2" key="2">
    <citation type="journal article" date="2022" name="Mol. Ecol. Resour.">
        <title>The genomes of chicory, endive, great burdock and yacon provide insights into Asteraceae paleo-polyploidization history and plant inulin production.</title>
        <authorList>
            <person name="Fan W."/>
            <person name="Wang S."/>
            <person name="Wang H."/>
            <person name="Wang A."/>
            <person name="Jiang F."/>
            <person name="Liu H."/>
            <person name="Zhao H."/>
            <person name="Xu D."/>
            <person name="Zhang Y."/>
        </authorList>
    </citation>
    <scope>NUCLEOTIDE SEQUENCE [LARGE SCALE GENOMIC DNA]</scope>
    <source>
        <strain evidence="2">cv. Yunnan</strain>
        <tissue evidence="1">Leaves</tissue>
    </source>
</reference>
<dbReference type="EMBL" id="CM042026">
    <property type="protein sequence ID" value="KAI3804925.1"/>
    <property type="molecule type" value="Genomic_DNA"/>
</dbReference>
<evidence type="ECO:0000313" key="2">
    <source>
        <dbReference type="Proteomes" id="UP001056120"/>
    </source>
</evidence>
<evidence type="ECO:0000313" key="1">
    <source>
        <dbReference type="EMBL" id="KAI3804925.1"/>
    </source>
</evidence>
<keyword evidence="2" id="KW-1185">Reference proteome</keyword>
<name>A0ACB9IBN8_9ASTR</name>
<gene>
    <name evidence="1" type="ORF">L1987_26811</name>
</gene>
<sequence>MLILRIKSFYQILKSKVADNLKSGQIIPVAANDVAFSSHTHAVLLTAFSLFQITIYDADIKYPNYCYQMKTVSSSSGW</sequence>
<accession>A0ACB9IBN8</accession>
<proteinExistence type="predicted"/>
<organism evidence="1 2">
    <name type="scientific">Smallanthus sonchifolius</name>
    <dbReference type="NCBI Taxonomy" id="185202"/>
    <lineage>
        <taxon>Eukaryota</taxon>
        <taxon>Viridiplantae</taxon>
        <taxon>Streptophyta</taxon>
        <taxon>Embryophyta</taxon>
        <taxon>Tracheophyta</taxon>
        <taxon>Spermatophyta</taxon>
        <taxon>Magnoliopsida</taxon>
        <taxon>eudicotyledons</taxon>
        <taxon>Gunneridae</taxon>
        <taxon>Pentapetalae</taxon>
        <taxon>asterids</taxon>
        <taxon>campanulids</taxon>
        <taxon>Asterales</taxon>
        <taxon>Asteraceae</taxon>
        <taxon>Asteroideae</taxon>
        <taxon>Heliantheae alliance</taxon>
        <taxon>Millerieae</taxon>
        <taxon>Smallanthus</taxon>
    </lineage>
</organism>